<name>A0ABV8T1H4_9GAMM</name>
<dbReference type="InterPro" id="IPR027268">
    <property type="entry name" value="Peptidase_M4/M1_CTD_sf"/>
</dbReference>
<evidence type="ECO:0008006" key="4">
    <source>
        <dbReference type="Google" id="ProtNLM"/>
    </source>
</evidence>
<evidence type="ECO:0000313" key="3">
    <source>
        <dbReference type="Proteomes" id="UP001595904"/>
    </source>
</evidence>
<sequence>MIARLLRSRLGRAALLGLASLAAAGSASAAKIAYYDATYRASFKAGVDHAQVALELNGEKLPSKVVLQVDPKRYRNFRSNEPLEVGAKEIVWRPQGQHSTLHYEFIVNHQRSSGSYDSYITDSWALFRGDKMTPSTRVTSARNLRSRTVLQFDLPTGWSAVTPYPSAGEHAFRVDDPTRRFDEPEGWMLIGKIGVRSERIEHVNTLIAAPEGESARRQDALAFINWNLPKLLDVFPDFPKRVLIVSAGDPMWRGGLSGPASIFLHSDRPLISENRTSPLLHELVHVALGIRGDNESDWIVEGLAEFYSIQTLRRSGGIGQKRYEQAMDNLEKWARRAPTLFAKASTGATTARAVLVFQQVDAEIRAVTQGKASLDDVARKLAADRGEISLIQLQEIAQAVAGRPLQSLQRDRLTKPVVEPGP</sequence>
<dbReference type="Proteomes" id="UP001595904">
    <property type="component" value="Unassembled WGS sequence"/>
</dbReference>
<organism evidence="2 3">
    <name type="scientific">Steroidobacter flavus</name>
    <dbReference type="NCBI Taxonomy" id="1842136"/>
    <lineage>
        <taxon>Bacteria</taxon>
        <taxon>Pseudomonadati</taxon>
        <taxon>Pseudomonadota</taxon>
        <taxon>Gammaproteobacteria</taxon>
        <taxon>Steroidobacterales</taxon>
        <taxon>Steroidobacteraceae</taxon>
        <taxon>Steroidobacter</taxon>
    </lineage>
</organism>
<evidence type="ECO:0000256" key="1">
    <source>
        <dbReference type="SAM" id="SignalP"/>
    </source>
</evidence>
<keyword evidence="3" id="KW-1185">Reference proteome</keyword>
<proteinExistence type="predicted"/>
<feature type="chain" id="PRO_5046713236" description="Peptidase MA-like domain-containing protein" evidence="1">
    <location>
        <begin position="30"/>
        <end position="422"/>
    </location>
</feature>
<gene>
    <name evidence="2" type="ORF">ACFPN2_28690</name>
</gene>
<feature type="signal peptide" evidence="1">
    <location>
        <begin position="1"/>
        <end position="29"/>
    </location>
</feature>
<accession>A0ABV8T1H4</accession>
<keyword evidence="1" id="KW-0732">Signal</keyword>
<reference evidence="3" key="1">
    <citation type="journal article" date="2019" name="Int. J. Syst. Evol. Microbiol.">
        <title>The Global Catalogue of Microorganisms (GCM) 10K type strain sequencing project: providing services to taxonomists for standard genome sequencing and annotation.</title>
        <authorList>
            <consortium name="The Broad Institute Genomics Platform"/>
            <consortium name="The Broad Institute Genome Sequencing Center for Infectious Disease"/>
            <person name="Wu L."/>
            <person name="Ma J."/>
        </authorList>
    </citation>
    <scope>NUCLEOTIDE SEQUENCE [LARGE SCALE GENOMIC DNA]</scope>
    <source>
        <strain evidence="3">CGMCC 1.10759</strain>
    </source>
</reference>
<dbReference type="Gene3D" id="1.10.390.10">
    <property type="entry name" value="Neutral Protease Domain 2"/>
    <property type="match status" value="1"/>
</dbReference>
<comment type="caution">
    <text evidence="2">The sequence shown here is derived from an EMBL/GenBank/DDBJ whole genome shotgun (WGS) entry which is preliminary data.</text>
</comment>
<protein>
    <recommendedName>
        <fullName evidence="4">Peptidase MA-like domain-containing protein</fullName>
    </recommendedName>
</protein>
<evidence type="ECO:0000313" key="2">
    <source>
        <dbReference type="EMBL" id="MFC4313092.1"/>
    </source>
</evidence>
<dbReference type="EMBL" id="JBHSDU010000015">
    <property type="protein sequence ID" value="MFC4313092.1"/>
    <property type="molecule type" value="Genomic_DNA"/>
</dbReference>
<dbReference type="RefSeq" id="WP_380603103.1">
    <property type="nucleotide sequence ID" value="NZ_JBHSDU010000015.1"/>
</dbReference>